<comment type="similarity">
    <text evidence="1">Belongs to the bacterial reverse transcriptase family.</text>
</comment>
<dbReference type="AlphaFoldDB" id="A0A1I4JLT7"/>
<dbReference type="SUPFAM" id="SSF56672">
    <property type="entry name" value="DNA/RNA polymerases"/>
    <property type="match status" value="1"/>
</dbReference>
<protein>
    <submittedName>
        <fullName evidence="4">Group II intron reverse transcriptase/maturase</fullName>
    </submittedName>
</protein>
<dbReference type="EMBL" id="FOSX01000236">
    <property type="protein sequence ID" value="SFL67163.1"/>
    <property type="molecule type" value="Genomic_DNA"/>
</dbReference>
<dbReference type="Pfam" id="PF13655">
    <property type="entry name" value="RVT_N"/>
    <property type="match status" value="1"/>
</dbReference>
<dbReference type="PANTHER" id="PTHR34047">
    <property type="entry name" value="NUCLEAR INTRON MATURASE 1, MITOCHONDRIAL-RELATED"/>
    <property type="match status" value="1"/>
</dbReference>
<name>A0A1I4JLT7_9GAMM</name>
<gene>
    <name evidence="4" type="ORF">SAMN04244574_04850</name>
</gene>
<evidence type="ECO:0000256" key="1">
    <source>
        <dbReference type="ARBA" id="ARBA00034120"/>
    </source>
</evidence>
<dbReference type="PANTHER" id="PTHR34047:SF8">
    <property type="entry name" value="PROTEIN YKFC"/>
    <property type="match status" value="1"/>
</dbReference>
<dbReference type="GO" id="GO:0003964">
    <property type="term" value="F:RNA-directed DNA polymerase activity"/>
    <property type="evidence" value="ECO:0007669"/>
    <property type="project" value="UniProtKB-KW"/>
</dbReference>
<keyword evidence="4" id="KW-0695">RNA-directed DNA polymerase</keyword>
<feature type="region of interest" description="Disordered" evidence="2">
    <location>
        <begin position="1"/>
        <end position="26"/>
    </location>
</feature>
<reference evidence="4 5" key="1">
    <citation type="submission" date="2016-10" db="EMBL/GenBank/DDBJ databases">
        <authorList>
            <person name="de Groot N.N."/>
        </authorList>
    </citation>
    <scope>NUCLEOTIDE SEQUENCE [LARGE SCALE GENOMIC DNA]</scope>
    <source>
        <strain evidence="4 5">DSM 381</strain>
    </source>
</reference>
<keyword evidence="4" id="KW-0548">Nucleotidyltransferase</keyword>
<organism evidence="4 5">
    <name type="scientific">Azotobacter beijerinckii</name>
    <dbReference type="NCBI Taxonomy" id="170623"/>
    <lineage>
        <taxon>Bacteria</taxon>
        <taxon>Pseudomonadati</taxon>
        <taxon>Pseudomonadota</taxon>
        <taxon>Gammaproteobacteria</taxon>
        <taxon>Pseudomonadales</taxon>
        <taxon>Pseudomonadaceae</taxon>
        <taxon>Azotobacter</taxon>
    </lineage>
</organism>
<dbReference type="RefSeq" id="WP_170854645.1">
    <property type="nucleotide sequence ID" value="NZ_FOSX01000236.1"/>
</dbReference>
<evidence type="ECO:0000259" key="3">
    <source>
        <dbReference type="PROSITE" id="PS50878"/>
    </source>
</evidence>
<dbReference type="Proteomes" id="UP000199579">
    <property type="component" value="Unassembled WGS sequence"/>
</dbReference>
<dbReference type="Pfam" id="PF00078">
    <property type="entry name" value="RVT_1"/>
    <property type="match status" value="1"/>
</dbReference>
<feature type="domain" description="Reverse transcriptase" evidence="3">
    <location>
        <begin position="101"/>
        <end position="308"/>
    </location>
</feature>
<sequence length="308" mass="34289">MTGPARHAQAATPRSGAPSHAESNWPQPWCRIESDVKRLQVRIAKATREGRWGKVQALQRLLTRSYSGKMLAVKRVTENRGKKTPGVDGQIWSTPVAKSKGASALKQRGYRPQPLRRLYIPKSDGKERPLGIPTIRDRAMQALWKLALEPVAETRADPNSYGFRPERSTADAIAHGFTVLAKRSSAEWILEGDIRGCFDNISHEWLLANVPMDKTILRKWLQAGYVEQGTLFATEAGTPQGGIISPILANWTLDGLEQAALTSVASTERRRRPFKVHVIRYADDFIVTGASKSLLEHQVRPAIEAFLK</sequence>
<keyword evidence="4" id="KW-0808">Transferase</keyword>
<dbReference type="InterPro" id="IPR025960">
    <property type="entry name" value="RVT_N"/>
</dbReference>
<dbReference type="InterPro" id="IPR043502">
    <property type="entry name" value="DNA/RNA_pol_sf"/>
</dbReference>
<evidence type="ECO:0000313" key="5">
    <source>
        <dbReference type="Proteomes" id="UP000199579"/>
    </source>
</evidence>
<dbReference type="CDD" id="cd01651">
    <property type="entry name" value="RT_G2_intron"/>
    <property type="match status" value="1"/>
</dbReference>
<dbReference type="InterPro" id="IPR000477">
    <property type="entry name" value="RT_dom"/>
</dbReference>
<dbReference type="InterPro" id="IPR051083">
    <property type="entry name" value="GrpII_Intron_Splice-Mob/Def"/>
</dbReference>
<evidence type="ECO:0000256" key="2">
    <source>
        <dbReference type="SAM" id="MobiDB-lite"/>
    </source>
</evidence>
<feature type="non-terminal residue" evidence="4">
    <location>
        <position position="308"/>
    </location>
</feature>
<proteinExistence type="inferred from homology"/>
<dbReference type="PROSITE" id="PS50878">
    <property type="entry name" value="RT_POL"/>
    <property type="match status" value="1"/>
</dbReference>
<evidence type="ECO:0000313" key="4">
    <source>
        <dbReference type="EMBL" id="SFL67163.1"/>
    </source>
</evidence>
<accession>A0A1I4JLT7</accession>